<name>A0A8J2Z335_9GAMM</name>
<keyword evidence="2" id="KW-1185">Reference proteome</keyword>
<protein>
    <submittedName>
        <fullName evidence="1">Uncharacterized protein</fullName>
    </submittedName>
</protein>
<organism evidence="1 2">
    <name type="scientific">Cysteiniphilum litorale</name>
    <dbReference type="NCBI Taxonomy" id="2056700"/>
    <lineage>
        <taxon>Bacteria</taxon>
        <taxon>Pseudomonadati</taxon>
        <taxon>Pseudomonadota</taxon>
        <taxon>Gammaproteobacteria</taxon>
        <taxon>Thiotrichales</taxon>
        <taxon>Fastidiosibacteraceae</taxon>
        <taxon>Cysteiniphilum</taxon>
    </lineage>
</organism>
<reference evidence="1" key="1">
    <citation type="journal article" date="2014" name="Int. J. Syst. Evol. Microbiol.">
        <title>Complete genome sequence of Corynebacterium casei LMG S-19264T (=DSM 44701T), isolated from a smear-ripened cheese.</title>
        <authorList>
            <consortium name="US DOE Joint Genome Institute (JGI-PGF)"/>
            <person name="Walter F."/>
            <person name="Albersmeier A."/>
            <person name="Kalinowski J."/>
            <person name="Ruckert C."/>
        </authorList>
    </citation>
    <scope>NUCLEOTIDE SEQUENCE</scope>
    <source>
        <strain evidence="1">CGMCC 1.15758</strain>
    </source>
</reference>
<comment type="caution">
    <text evidence="1">The sequence shown here is derived from an EMBL/GenBank/DDBJ whole genome shotgun (WGS) entry which is preliminary data.</text>
</comment>
<dbReference type="Proteomes" id="UP000636949">
    <property type="component" value="Unassembled WGS sequence"/>
</dbReference>
<reference evidence="1" key="2">
    <citation type="submission" date="2020-09" db="EMBL/GenBank/DDBJ databases">
        <authorList>
            <person name="Sun Q."/>
            <person name="Zhou Y."/>
        </authorList>
    </citation>
    <scope>NUCLEOTIDE SEQUENCE</scope>
    <source>
        <strain evidence="1">CGMCC 1.15758</strain>
    </source>
</reference>
<evidence type="ECO:0000313" key="2">
    <source>
        <dbReference type="Proteomes" id="UP000636949"/>
    </source>
</evidence>
<sequence>MGQAEITKLATTIVDGKDINLNELLQYVFRTKLKESISRSSIWLTSDQLSRFNHRLKIQPPFEFKHKDFLYRLVDAYMYLYTQPLNIPKITNKGYEHSKQLSDFYGVVNMLINTYKEFCDDLKDKIKITFNAESYPQFYNDDDLRNSAKLYIIEQIAQKLAATKNTSIHKLGFTFKLDSNLDSTISAFINKLTSFNPYEASSQRQSNREPVAQKKTIVQAMEFKKTIQDAISERLLRHIHDKDVRNEWETLVNAKITSLKSNDNDTFLELLALNFQDNKECMSVSRFQFLSSAVTGGEVEQGRQLLKLRDSLNHENDYYKELNTKCDEFVKDQNTIDTKHISKEGILTFIPFKY</sequence>
<dbReference type="AlphaFoldDB" id="A0A8J2Z335"/>
<evidence type="ECO:0000313" key="1">
    <source>
        <dbReference type="EMBL" id="GGF93471.1"/>
    </source>
</evidence>
<gene>
    <name evidence="1" type="ORF">GCM10010995_08290</name>
</gene>
<proteinExistence type="predicted"/>
<dbReference type="RefSeq" id="WP_117001832.1">
    <property type="nucleotide sequence ID" value="NZ_BMJS01000006.1"/>
</dbReference>
<dbReference type="EMBL" id="BMJS01000006">
    <property type="protein sequence ID" value="GGF93471.1"/>
    <property type="molecule type" value="Genomic_DNA"/>
</dbReference>
<accession>A0A8J2Z335</accession>